<dbReference type="InterPro" id="IPR008271">
    <property type="entry name" value="Ser/Thr_kinase_AS"/>
</dbReference>
<organism evidence="4 5">
    <name type="scientific">Mycena metata</name>
    <dbReference type="NCBI Taxonomy" id="1033252"/>
    <lineage>
        <taxon>Eukaryota</taxon>
        <taxon>Fungi</taxon>
        <taxon>Dikarya</taxon>
        <taxon>Basidiomycota</taxon>
        <taxon>Agaricomycotina</taxon>
        <taxon>Agaricomycetes</taxon>
        <taxon>Agaricomycetidae</taxon>
        <taxon>Agaricales</taxon>
        <taxon>Marasmiineae</taxon>
        <taxon>Mycenaceae</taxon>
        <taxon>Mycena</taxon>
    </lineage>
</organism>
<evidence type="ECO:0000313" key="5">
    <source>
        <dbReference type="Proteomes" id="UP001215598"/>
    </source>
</evidence>
<sequence length="235" mass="26542">MGRSLSLVSTRNKLRHPNILFFYGVCVDPTLPLVVMEYCKYGNVLSYLRNRPIQTLNPNRIQLVNSSKAYDIARGIKYLHDQKIVHSDLKAVNILVNSKPQAVLADFGLSSLLQDIRTRSRTAGGNIQNVGTPYWTAPEIYNGKRMTEKSDIYSMGLTIWELFSGEPPYQVDLLVNFVLILNGRPERPSNLEEDDEIWKIIQKCWDSSPELRPSAKEVQANIGRLCSDSIEGNSG</sequence>
<comment type="caution">
    <text evidence="4">The sequence shown here is derived from an EMBL/GenBank/DDBJ whole genome shotgun (WGS) entry which is preliminary data.</text>
</comment>
<keyword evidence="4" id="KW-0808">Transferase</keyword>
<dbReference type="InterPro" id="IPR011009">
    <property type="entry name" value="Kinase-like_dom_sf"/>
</dbReference>
<dbReference type="EMBL" id="JARKIB010000238">
    <property type="protein sequence ID" value="KAJ7720643.1"/>
    <property type="molecule type" value="Genomic_DNA"/>
</dbReference>
<reference evidence="4" key="1">
    <citation type="submission" date="2023-03" db="EMBL/GenBank/DDBJ databases">
        <title>Massive genome expansion in bonnet fungi (Mycena s.s.) driven by repeated elements and novel gene families across ecological guilds.</title>
        <authorList>
            <consortium name="Lawrence Berkeley National Laboratory"/>
            <person name="Harder C.B."/>
            <person name="Miyauchi S."/>
            <person name="Viragh M."/>
            <person name="Kuo A."/>
            <person name="Thoen E."/>
            <person name="Andreopoulos B."/>
            <person name="Lu D."/>
            <person name="Skrede I."/>
            <person name="Drula E."/>
            <person name="Henrissat B."/>
            <person name="Morin E."/>
            <person name="Kohler A."/>
            <person name="Barry K."/>
            <person name="LaButti K."/>
            <person name="Morin E."/>
            <person name="Salamov A."/>
            <person name="Lipzen A."/>
            <person name="Mereny Z."/>
            <person name="Hegedus B."/>
            <person name="Baldrian P."/>
            <person name="Stursova M."/>
            <person name="Weitz H."/>
            <person name="Taylor A."/>
            <person name="Grigoriev I.V."/>
            <person name="Nagy L.G."/>
            <person name="Martin F."/>
            <person name="Kauserud H."/>
        </authorList>
    </citation>
    <scope>NUCLEOTIDE SEQUENCE</scope>
    <source>
        <strain evidence="4">CBHHK182m</strain>
    </source>
</reference>
<evidence type="ECO:0000313" key="4">
    <source>
        <dbReference type="EMBL" id="KAJ7720643.1"/>
    </source>
</evidence>
<dbReference type="PROSITE" id="PS00108">
    <property type="entry name" value="PROTEIN_KINASE_ST"/>
    <property type="match status" value="1"/>
</dbReference>
<dbReference type="PIRSF" id="PIRSF000654">
    <property type="entry name" value="Integrin-linked_kinase"/>
    <property type="match status" value="1"/>
</dbReference>
<dbReference type="PROSITE" id="PS50011">
    <property type="entry name" value="PROTEIN_KINASE_DOM"/>
    <property type="match status" value="1"/>
</dbReference>
<keyword evidence="4" id="KW-0418">Kinase</keyword>
<dbReference type="SMART" id="SM00220">
    <property type="entry name" value="S_TKc"/>
    <property type="match status" value="1"/>
</dbReference>
<evidence type="ECO:0000256" key="1">
    <source>
        <dbReference type="ARBA" id="ARBA00022741"/>
    </source>
</evidence>
<dbReference type="InterPro" id="IPR051681">
    <property type="entry name" value="Ser/Thr_Kinases-Pseudokinases"/>
</dbReference>
<dbReference type="InterPro" id="IPR001245">
    <property type="entry name" value="Ser-Thr/Tyr_kinase_cat_dom"/>
</dbReference>
<dbReference type="PANTHER" id="PTHR44329">
    <property type="entry name" value="SERINE/THREONINE-PROTEIN KINASE TNNI3K-RELATED"/>
    <property type="match status" value="1"/>
</dbReference>
<dbReference type="Proteomes" id="UP001215598">
    <property type="component" value="Unassembled WGS sequence"/>
</dbReference>
<name>A0AAD7HHX8_9AGAR</name>
<proteinExistence type="predicted"/>
<dbReference type="GO" id="GO:0005524">
    <property type="term" value="F:ATP binding"/>
    <property type="evidence" value="ECO:0007669"/>
    <property type="project" value="UniProtKB-KW"/>
</dbReference>
<dbReference type="GO" id="GO:0004674">
    <property type="term" value="F:protein serine/threonine kinase activity"/>
    <property type="evidence" value="ECO:0007669"/>
    <property type="project" value="TreeGrafter"/>
</dbReference>
<dbReference type="AlphaFoldDB" id="A0AAD7HHX8"/>
<protein>
    <submittedName>
        <fullName evidence="4">Kinase-like protein</fullName>
    </submittedName>
</protein>
<dbReference type="SUPFAM" id="SSF56112">
    <property type="entry name" value="Protein kinase-like (PK-like)"/>
    <property type="match status" value="1"/>
</dbReference>
<accession>A0AAD7HHX8</accession>
<keyword evidence="1" id="KW-0547">Nucleotide-binding</keyword>
<evidence type="ECO:0000259" key="3">
    <source>
        <dbReference type="PROSITE" id="PS50011"/>
    </source>
</evidence>
<keyword evidence="5" id="KW-1185">Reference proteome</keyword>
<dbReference type="Gene3D" id="1.10.510.10">
    <property type="entry name" value="Transferase(Phosphotransferase) domain 1"/>
    <property type="match status" value="1"/>
</dbReference>
<gene>
    <name evidence="4" type="ORF">B0H16DRAFT_1335963</name>
</gene>
<dbReference type="Pfam" id="PF07714">
    <property type="entry name" value="PK_Tyr_Ser-Thr"/>
    <property type="match status" value="1"/>
</dbReference>
<dbReference type="PANTHER" id="PTHR44329:SF298">
    <property type="entry name" value="MIXED LINEAGE KINASE DOMAIN-LIKE PROTEIN"/>
    <property type="match status" value="1"/>
</dbReference>
<dbReference type="InterPro" id="IPR000719">
    <property type="entry name" value="Prot_kinase_dom"/>
</dbReference>
<keyword evidence="2" id="KW-0067">ATP-binding</keyword>
<dbReference type="PRINTS" id="PR00109">
    <property type="entry name" value="TYRKINASE"/>
</dbReference>
<evidence type="ECO:0000256" key="2">
    <source>
        <dbReference type="ARBA" id="ARBA00022840"/>
    </source>
</evidence>
<feature type="domain" description="Protein kinase" evidence="3">
    <location>
        <begin position="1"/>
        <end position="222"/>
    </location>
</feature>